<comment type="cofactor">
    <cofactor evidence="1 11">
        <name>Ca(2+)</name>
        <dbReference type="ChEBI" id="CHEBI:29108"/>
    </cofactor>
</comment>
<keyword evidence="7" id="KW-1133">Transmembrane helix</keyword>
<keyword evidence="8" id="KW-0472">Membrane</keyword>
<evidence type="ECO:0000256" key="9">
    <source>
        <dbReference type="ARBA" id="ARBA00023139"/>
    </source>
</evidence>
<dbReference type="PANTHER" id="PTHR23248">
    <property type="entry name" value="PHOSPHOLIPID SCRAMBLASE-RELATED"/>
    <property type="match status" value="1"/>
</dbReference>
<evidence type="ECO:0000256" key="11">
    <source>
        <dbReference type="RuleBase" id="RU363116"/>
    </source>
</evidence>
<evidence type="ECO:0000256" key="3">
    <source>
        <dbReference type="ARBA" id="ARBA00005350"/>
    </source>
</evidence>
<evidence type="ECO:0000256" key="8">
    <source>
        <dbReference type="ARBA" id="ARBA00023136"/>
    </source>
</evidence>
<keyword evidence="10 11" id="KW-0449">Lipoprotein</keyword>
<keyword evidence="4" id="KW-0597">Phosphoprotein</keyword>
<evidence type="ECO:0000256" key="1">
    <source>
        <dbReference type="ARBA" id="ARBA00001913"/>
    </source>
</evidence>
<dbReference type="EMBL" id="JAYMGO010000002">
    <property type="protein sequence ID" value="KAL1279927.1"/>
    <property type="molecule type" value="Genomic_DNA"/>
</dbReference>
<keyword evidence="5" id="KW-0812">Transmembrane</keyword>
<evidence type="ECO:0000256" key="4">
    <source>
        <dbReference type="ARBA" id="ARBA00022553"/>
    </source>
</evidence>
<evidence type="ECO:0000313" key="12">
    <source>
        <dbReference type="EMBL" id="KAL1279927.1"/>
    </source>
</evidence>
<dbReference type="PANTHER" id="PTHR23248:SF38">
    <property type="entry name" value="PHOSPHOLIPID SCRAMBLASE 1"/>
    <property type="match status" value="1"/>
</dbReference>
<keyword evidence="6 11" id="KW-0106">Calcium</keyword>
<keyword evidence="13" id="KW-1185">Reference proteome</keyword>
<keyword evidence="9 11" id="KW-0564">Palmitate</keyword>
<comment type="function">
    <text evidence="11">May mediate accelerated ATP-independent bidirectional transbilayer migration of phospholipids upon binding calcium ions that results in a loss of phospholipid asymmetry in the plasma membrane.</text>
</comment>
<accession>A0ABR3NT38</accession>
<sequence length="146" mass="16312">MNVTDDLNQEVIRLVHPSVSCCGSHELEVQSPPGIAIGYVRQNWHVCLSKFTVVNERGEPAFKIARPCVDCIGCMNFELLSLNETVIDRSFGMIFKPYSCCGSNADFVLKFPSNLDVKMKVTILGACILIDCVHDTSKRKPIWCIM</sequence>
<name>A0ABR3NT38_9TELE</name>
<evidence type="ECO:0000256" key="5">
    <source>
        <dbReference type="ARBA" id="ARBA00022692"/>
    </source>
</evidence>
<evidence type="ECO:0000256" key="7">
    <source>
        <dbReference type="ARBA" id="ARBA00022989"/>
    </source>
</evidence>
<organism evidence="12 13">
    <name type="scientific">Cirrhinus molitorella</name>
    <name type="common">mud carp</name>
    <dbReference type="NCBI Taxonomy" id="172907"/>
    <lineage>
        <taxon>Eukaryota</taxon>
        <taxon>Metazoa</taxon>
        <taxon>Chordata</taxon>
        <taxon>Craniata</taxon>
        <taxon>Vertebrata</taxon>
        <taxon>Euteleostomi</taxon>
        <taxon>Actinopterygii</taxon>
        <taxon>Neopterygii</taxon>
        <taxon>Teleostei</taxon>
        <taxon>Ostariophysi</taxon>
        <taxon>Cypriniformes</taxon>
        <taxon>Cyprinidae</taxon>
        <taxon>Labeoninae</taxon>
        <taxon>Labeonini</taxon>
        <taxon>Cirrhinus</taxon>
    </lineage>
</organism>
<evidence type="ECO:0000256" key="6">
    <source>
        <dbReference type="ARBA" id="ARBA00022837"/>
    </source>
</evidence>
<protein>
    <recommendedName>
        <fullName evidence="11">Phospholipid scramblase</fullName>
    </recommendedName>
</protein>
<evidence type="ECO:0000256" key="10">
    <source>
        <dbReference type="ARBA" id="ARBA00023288"/>
    </source>
</evidence>
<comment type="similarity">
    <text evidence="3 11">Belongs to the phospholipid scramblase family.</text>
</comment>
<gene>
    <name evidence="12" type="ORF">QQF64_014527</name>
</gene>
<dbReference type="InterPro" id="IPR005552">
    <property type="entry name" value="Scramblase"/>
</dbReference>
<dbReference type="Pfam" id="PF03803">
    <property type="entry name" value="Scramblase"/>
    <property type="match status" value="1"/>
</dbReference>
<evidence type="ECO:0000256" key="2">
    <source>
        <dbReference type="ARBA" id="ARBA00004606"/>
    </source>
</evidence>
<dbReference type="Proteomes" id="UP001558613">
    <property type="component" value="Unassembled WGS sequence"/>
</dbReference>
<evidence type="ECO:0000313" key="13">
    <source>
        <dbReference type="Proteomes" id="UP001558613"/>
    </source>
</evidence>
<comment type="subcellular location">
    <subcellularLocation>
        <location evidence="2">Membrane</location>
        <topology evidence="2">Single-pass type II membrane protein</topology>
    </subcellularLocation>
</comment>
<reference evidence="12 13" key="1">
    <citation type="submission" date="2023-09" db="EMBL/GenBank/DDBJ databases">
        <authorList>
            <person name="Wang M."/>
        </authorList>
    </citation>
    <scope>NUCLEOTIDE SEQUENCE [LARGE SCALE GENOMIC DNA]</scope>
    <source>
        <strain evidence="12">GT-2023</strain>
        <tissue evidence="12">Liver</tissue>
    </source>
</reference>
<comment type="caution">
    <text evidence="12">The sequence shown here is derived from an EMBL/GenBank/DDBJ whole genome shotgun (WGS) entry which is preliminary data.</text>
</comment>
<proteinExistence type="inferred from homology"/>